<feature type="compositionally biased region" description="Low complexity" evidence="1">
    <location>
        <begin position="169"/>
        <end position="212"/>
    </location>
</feature>
<organism evidence="2 3">
    <name type="scientific">Rhodotorula mucilaginosa</name>
    <name type="common">Yeast</name>
    <name type="synonym">Rhodotorula rubra</name>
    <dbReference type="NCBI Taxonomy" id="5537"/>
    <lineage>
        <taxon>Eukaryota</taxon>
        <taxon>Fungi</taxon>
        <taxon>Dikarya</taxon>
        <taxon>Basidiomycota</taxon>
        <taxon>Pucciniomycotina</taxon>
        <taxon>Microbotryomycetes</taxon>
        <taxon>Sporidiobolales</taxon>
        <taxon>Sporidiobolaceae</taxon>
        <taxon>Rhodotorula</taxon>
    </lineage>
</organism>
<feature type="compositionally biased region" description="Gly residues" evidence="1">
    <location>
        <begin position="429"/>
        <end position="440"/>
    </location>
</feature>
<feature type="compositionally biased region" description="Low complexity" evidence="1">
    <location>
        <begin position="653"/>
        <end position="662"/>
    </location>
</feature>
<evidence type="ECO:0008006" key="4">
    <source>
        <dbReference type="Google" id="ProtNLM"/>
    </source>
</evidence>
<accession>A0A9P6VVL5</accession>
<feature type="compositionally biased region" description="Low complexity" evidence="1">
    <location>
        <begin position="634"/>
        <end position="645"/>
    </location>
</feature>
<evidence type="ECO:0000313" key="3">
    <source>
        <dbReference type="Proteomes" id="UP000777482"/>
    </source>
</evidence>
<dbReference type="EMBL" id="PUHQ01000100">
    <property type="protein sequence ID" value="KAG0656284.1"/>
    <property type="molecule type" value="Genomic_DNA"/>
</dbReference>
<reference evidence="2 3" key="1">
    <citation type="submission" date="2020-11" db="EMBL/GenBank/DDBJ databases">
        <title>Kefir isolates.</title>
        <authorList>
            <person name="Marcisauskas S."/>
            <person name="Kim Y."/>
            <person name="Blasche S."/>
        </authorList>
    </citation>
    <scope>NUCLEOTIDE SEQUENCE [LARGE SCALE GENOMIC DNA]</scope>
    <source>
        <strain evidence="2 3">KR</strain>
    </source>
</reference>
<feature type="region of interest" description="Disordered" evidence="1">
    <location>
        <begin position="1"/>
        <end position="213"/>
    </location>
</feature>
<feature type="region of interest" description="Disordered" evidence="1">
    <location>
        <begin position="735"/>
        <end position="768"/>
    </location>
</feature>
<dbReference type="OrthoDB" id="2528349at2759"/>
<feature type="compositionally biased region" description="Polar residues" evidence="1">
    <location>
        <begin position="44"/>
        <end position="55"/>
    </location>
</feature>
<feature type="region of interest" description="Disordered" evidence="1">
    <location>
        <begin position="238"/>
        <end position="308"/>
    </location>
</feature>
<feature type="compositionally biased region" description="Low complexity" evidence="1">
    <location>
        <begin position="740"/>
        <end position="749"/>
    </location>
</feature>
<evidence type="ECO:0000256" key="1">
    <source>
        <dbReference type="SAM" id="MobiDB-lite"/>
    </source>
</evidence>
<gene>
    <name evidence="2" type="ORF">C6P46_000352</name>
</gene>
<comment type="caution">
    <text evidence="2">The sequence shown here is derived from an EMBL/GenBank/DDBJ whole genome shotgun (WGS) entry which is preliminary data.</text>
</comment>
<feature type="region of interest" description="Disordered" evidence="1">
    <location>
        <begin position="401"/>
        <end position="585"/>
    </location>
</feature>
<feature type="compositionally biased region" description="Gly residues" evidence="1">
    <location>
        <begin position="616"/>
        <end position="633"/>
    </location>
</feature>
<protein>
    <recommendedName>
        <fullName evidence="4">Proteophosphoglycan ppg4</fullName>
    </recommendedName>
</protein>
<proteinExistence type="predicted"/>
<dbReference type="AlphaFoldDB" id="A0A9P6VVL5"/>
<feature type="compositionally biased region" description="Low complexity" evidence="1">
    <location>
        <begin position="143"/>
        <end position="162"/>
    </location>
</feature>
<name>A0A9P6VVL5_RHOMI</name>
<evidence type="ECO:0000313" key="2">
    <source>
        <dbReference type="EMBL" id="KAG0656284.1"/>
    </source>
</evidence>
<feature type="compositionally biased region" description="Low complexity" evidence="1">
    <location>
        <begin position="68"/>
        <end position="80"/>
    </location>
</feature>
<dbReference type="Proteomes" id="UP000777482">
    <property type="component" value="Unassembled WGS sequence"/>
</dbReference>
<sequence length="768" mass="77571">MASHPSWSFTAPPASESSQAAAASPHQQQQQFTSSFGAFGLPQPRTSPSNLSLQLESRGVGAPGGWNAASSATVSTASTTGSGLAVPSWGSMTGGTAQASTSGGAPLHGRRGSTLAADAMNWEDDAADSEPWRPTTPSGVHGPATDDMMSMSPSATTTTTPSGLSQQFAAAAAAAASATTTNSSSTAMFPRQSRSRSGSASNSMNLTPSLPSALPPSLFPFPTVPPSPVTIARALQAGQKTPPPFLARRLFKEGTTTTTTGGEAMQEESTSAASGRSSRSGSLSDNAATAGMHPAPRPRVTRAVTMSSALAVDEDEEIEELSAVLSRSASAGPEDPFERVLERGGGERVVRRPVSRKPNLLPKTKSHLRVLTELRTESSGDQAEIASEATLFRLSRSGAVTVPGMRSSCPGSSTAFEPRGSHSHHSHGGLAGGNGNGVASGSGARSAPGGGTGARPPPNRFPEQIEEDDMLSSHRIGGGGSSSSSNDGEVDLEVAEAGSDWGGMSVGGYATEDEEERRSNIVWNGFRSGPGGSAVTVATPTSSARSPSGGTGSGMRGHMDGDIPFAAPQTPSSSIGTRRGKRKLNDDRFEPYAHHAFKRRAVSPAASLSLSPGFGSSSGNGGGAGGATGGGGAHSTASTSSSSSRPTPPPPLGNSSLSTSTLPAQSSLPVAIPSPPTDISHHQFFSSVSGTRSVAHSPAATASSLSSSTGGGLGRGFMSFALSDRHRPISAIEERERLKAAGSSSSASAEGVGKMSLGDGVAKEEEEL</sequence>
<feature type="compositionally biased region" description="Polar residues" evidence="1">
    <location>
        <begin position="536"/>
        <end position="548"/>
    </location>
</feature>
<feature type="compositionally biased region" description="Low complexity" evidence="1">
    <location>
        <begin position="269"/>
        <end position="284"/>
    </location>
</feature>
<keyword evidence="3" id="KW-1185">Reference proteome</keyword>
<feature type="compositionally biased region" description="Low complexity" evidence="1">
    <location>
        <begin position="90"/>
        <end position="105"/>
    </location>
</feature>
<feature type="region of interest" description="Disordered" evidence="1">
    <location>
        <begin position="613"/>
        <end position="675"/>
    </location>
</feature>
<feature type="compositionally biased region" description="Low complexity" evidence="1">
    <location>
        <begin position="11"/>
        <end position="35"/>
    </location>
</feature>